<feature type="domain" description="Polysaccharide pyruvyl transferase" evidence="1">
    <location>
        <begin position="17"/>
        <end position="318"/>
    </location>
</feature>
<dbReference type="RefSeq" id="WP_099385741.1">
    <property type="nucleotide sequence ID" value="NZ_JANSWH010000080.1"/>
</dbReference>
<organism evidence="2 3">
    <name type="scientific">Agathobacter ruminis</name>
    <dbReference type="NCBI Taxonomy" id="1712665"/>
    <lineage>
        <taxon>Bacteria</taxon>
        <taxon>Bacillati</taxon>
        <taxon>Bacillota</taxon>
        <taxon>Clostridia</taxon>
        <taxon>Lachnospirales</taxon>
        <taxon>Lachnospiraceae</taxon>
        <taxon>Agathobacter</taxon>
    </lineage>
</organism>
<keyword evidence="3" id="KW-1185">Reference proteome</keyword>
<dbReference type="EMBL" id="PDYG01000014">
    <property type="protein sequence ID" value="PHU38197.1"/>
    <property type="molecule type" value="Genomic_DNA"/>
</dbReference>
<name>A0A2G3E4H3_9FIRM</name>
<dbReference type="InterPro" id="IPR007345">
    <property type="entry name" value="Polysacch_pyruvyl_Trfase"/>
</dbReference>
<protein>
    <recommendedName>
        <fullName evidence="1">Polysaccharide pyruvyl transferase domain-containing protein</fullName>
    </recommendedName>
</protein>
<evidence type="ECO:0000313" key="2">
    <source>
        <dbReference type="EMBL" id="PHU38197.1"/>
    </source>
</evidence>
<evidence type="ECO:0000259" key="1">
    <source>
        <dbReference type="Pfam" id="PF04230"/>
    </source>
</evidence>
<gene>
    <name evidence="2" type="ORF">CSX02_04085</name>
</gene>
<comment type="caution">
    <text evidence="2">The sequence shown here is derived from an EMBL/GenBank/DDBJ whole genome shotgun (WGS) entry which is preliminary data.</text>
</comment>
<evidence type="ECO:0000313" key="3">
    <source>
        <dbReference type="Proteomes" id="UP000224563"/>
    </source>
</evidence>
<reference evidence="2 3" key="1">
    <citation type="submission" date="2017-10" db="EMBL/GenBank/DDBJ databases">
        <title>Resolving the taxonomy of Roseburia spp., Eubacterium rectale and Agathobacter spp. through phylogenomic analysis.</title>
        <authorList>
            <person name="Sheridan P.O."/>
            <person name="Walker A.W."/>
            <person name="Duncan S.H."/>
            <person name="Scott K.P."/>
            <person name="Toole P.W.O."/>
            <person name="Luis P."/>
            <person name="Flint H.J."/>
        </authorList>
    </citation>
    <scope>NUCLEOTIDE SEQUENCE [LARGE SCALE GENOMIC DNA]</scope>
    <source>
        <strain evidence="2 3">JK623</strain>
    </source>
</reference>
<dbReference type="AlphaFoldDB" id="A0A2G3E4H3"/>
<sequence length="659" mass="75988">MDRNMKIGIVTFSNAHNYGAVLQAWSLQTYLEKLGYHAEIVNLRLTEIDRVYRIVGRPRDYETSRLSRMTYRMNMVKTRITDSEKYHRYHNFEHFINHVLHTTKKYNSIEELRNDTHLHYDILIAGSDQIWNSGIPNRIDSAYFLDFGGDNVKRISYAASIGATHIPEDEFELFRYHLKRFDYISVREVNAKESVEQLTEKPVALVADPTFLLEQKDFDQIKKDYKAKKKYIYVHNVHLNIEDEALDSVVVKLAEMTGLPIVSNRMDSTYPNEMKKFLSGKPEEFIGVIANAEYVVTNSFHATVFAITYHRNFITVPHYSNPDRMIYLLDILGLSSHLIDQGEKIPTDLETLCIDYEAVERKKGVMRSEAQAFLNDAIKGPKTCKVATRSQGNGRYYVKAKEQAVYRDDELLDILAPVFKKAIAGGGKCVLPIFSSVEASHYAITDDVSVIQQAMVPEFFETEFDAQLVSQIKELLEQDKPVVFVGNEYRIALLGKQINLDTPNLLTIEIPSAVFAKYRVLTEDINRMQDLYHDKLTGVEFTNQFRHDENQYLIYHFASGVSNVENIETAPLMQEAVRCVNHSNHDYERCEANMLIGRATDFTIAGEPVVSDGCIIQANDHTGMRWFDELRDCYIIDKSKMDLHHMVAKEFHFDQEKKK</sequence>
<proteinExistence type="predicted"/>
<reference evidence="2 3" key="2">
    <citation type="submission" date="2017-10" db="EMBL/GenBank/DDBJ databases">
        <authorList>
            <person name="Banno H."/>
            <person name="Chua N.-H."/>
        </authorList>
    </citation>
    <scope>NUCLEOTIDE SEQUENCE [LARGE SCALE GENOMIC DNA]</scope>
    <source>
        <strain evidence="2 3">JK623</strain>
    </source>
</reference>
<accession>A0A2G3E4H3</accession>
<dbReference type="Proteomes" id="UP000224563">
    <property type="component" value="Unassembled WGS sequence"/>
</dbReference>
<dbReference type="Pfam" id="PF04230">
    <property type="entry name" value="PS_pyruv_trans"/>
    <property type="match status" value="1"/>
</dbReference>